<comment type="caution">
    <text evidence="2">The sequence shown here is derived from an EMBL/GenBank/DDBJ whole genome shotgun (WGS) entry which is preliminary data.</text>
</comment>
<gene>
    <name evidence="2" type="ORF">PHPALM_293</name>
</gene>
<evidence type="ECO:0000313" key="3">
    <source>
        <dbReference type="Proteomes" id="UP000237271"/>
    </source>
</evidence>
<evidence type="ECO:0000259" key="1">
    <source>
        <dbReference type="Pfam" id="PF07727"/>
    </source>
</evidence>
<feature type="domain" description="Reverse transcriptase Ty1/copia-type" evidence="1">
    <location>
        <begin position="9"/>
        <end position="185"/>
    </location>
</feature>
<keyword evidence="3" id="KW-1185">Reference proteome</keyword>
<dbReference type="OrthoDB" id="164869at2759"/>
<name>A0A2P4YV86_9STRA</name>
<proteinExistence type="predicted"/>
<sequence>MVVQNIQIRKHGIDYNKIFSPVIRINVLGLPLAIAVLLDLEIHQMDVKTAFINRGFYMTQPKGFLIARKENLVCKLLKSLCGLKLARRVRYKTLSAILESLDFHKIIKDSCGFKRTVNDVTYYTAVYVDDLWIIALTPALVGELKSTLKKRFSVTDLGEVKYSLFNAINKTIFIHQHKNTAKFLDRFSDYIPYLIATPAERNANLSVSMPSSEAEKDAMKDIPYRQAVGSIMYLMVSTRPDIACYMREVSQFIANPGIEHW</sequence>
<dbReference type="Pfam" id="PF07727">
    <property type="entry name" value="RVT_2"/>
    <property type="match status" value="1"/>
</dbReference>
<evidence type="ECO:0000313" key="2">
    <source>
        <dbReference type="EMBL" id="POM81711.1"/>
    </source>
</evidence>
<protein>
    <submittedName>
        <fullName evidence="2">Integrase catalytic core protein</fullName>
    </submittedName>
</protein>
<dbReference type="EMBL" id="NCKW01000029">
    <property type="protein sequence ID" value="POM81711.1"/>
    <property type="molecule type" value="Genomic_DNA"/>
</dbReference>
<dbReference type="InterPro" id="IPR013103">
    <property type="entry name" value="RVT_2"/>
</dbReference>
<dbReference type="AlphaFoldDB" id="A0A2P4YV86"/>
<reference evidence="2 3" key="1">
    <citation type="journal article" date="2017" name="Genome Biol. Evol.">
        <title>Phytophthora megakarya and P. palmivora, closely related causal agents of cacao black pod rot, underwent increases in genome sizes and gene numbers by different mechanisms.</title>
        <authorList>
            <person name="Ali S.S."/>
            <person name="Shao J."/>
            <person name="Lary D.J."/>
            <person name="Kronmiller B."/>
            <person name="Shen D."/>
            <person name="Strem M.D."/>
            <person name="Amoako-Attah I."/>
            <person name="Akrofi A.Y."/>
            <person name="Begoude B.A."/>
            <person name="Ten Hoopen G.M."/>
            <person name="Coulibaly K."/>
            <person name="Kebe B.I."/>
            <person name="Melnick R.L."/>
            <person name="Guiltinan M.J."/>
            <person name="Tyler B.M."/>
            <person name="Meinhardt L.W."/>
            <person name="Bailey B.A."/>
        </authorList>
    </citation>
    <scope>NUCLEOTIDE SEQUENCE [LARGE SCALE GENOMIC DNA]</scope>
    <source>
        <strain evidence="3">sbr112.9</strain>
    </source>
</reference>
<organism evidence="2 3">
    <name type="scientific">Phytophthora palmivora</name>
    <dbReference type="NCBI Taxonomy" id="4796"/>
    <lineage>
        <taxon>Eukaryota</taxon>
        <taxon>Sar</taxon>
        <taxon>Stramenopiles</taxon>
        <taxon>Oomycota</taxon>
        <taxon>Peronosporomycetes</taxon>
        <taxon>Peronosporales</taxon>
        <taxon>Peronosporaceae</taxon>
        <taxon>Phytophthora</taxon>
    </lineage>
</organism>
<dbReference type="Proteomes" id="UP000237271">
    <property type="component" value="Unassembled WGS sequence"/>
</dbReference>
<accession>A0A2P4YV86</accession>